<evidence type="ECO:0000256" key="1">
    <source>
        <dbReference type="SAM" id="MobiDB-lite"/>
    </source>
</evidence>
<evidence type="ECO:0000313" key="3">
    <source>
        <dbReference type="Proteomes" id="UP000325315"/>
    </source>
</evidence>
<gene>
    <name evidence="2" type="ORF">EPI10_002724</name>
</gene>
<keyword evidence="2" id="KW-0808">Transferase</keyword>
<keyword evidence="2" id="KW-0675">Receptor</keyword>
<sequence length="99" mass="11398">MNGPNEGSLRRATKKVRRREEDPPDDGGKEDPMDLFTPKTVSFRDMEIIDGVPSIDFSKRVHSLIEKNMSKTIVVKLFGRKICYNALWNKVCSLWKPTM</sequence>
<protein>
    <submittedName>
        <fullName evidence="2">Leucine-rich repeat receptor-like protein kinase PEPR2</fullName>
    </submittedName>
</protein>
<dbReference type="GO" id="GO:0016301">
    <property type="term" value="F:kinase activity"/>
    <property type="evidence" value="ECO:0007669"/>
    <property type="project" value="UniProtKB-KW"/>
</dbReference>
<feature type="compositionally biased region" description="Basic and acidic residues" evidence="1">
    <location>
        <begin position="18"/>
        <end position="32"/>
    </location>
</feature>
<proteinExistence type="predicted"/>
<comment type="caution">
    <text evidence="2">The sequence shown here is derived from an EMBL/GenBank/DDBJ whole genome shotgun (WGS) entry which is preliminary data.</text>
</comment>
<organism evidence="2 3">
    <name type="scientific">Gossypium australe</name>
    <dbReference type="NCBI Taxonomy" id="47621"/>
    <lineage>
        <taxon>Eukaryota</taxon>
        <taxon>Viridiplantae</taxon>
        <taxon>Streptophyta</taxon>
        <taxon>Embryophyta</taxon>
        <taxon>Tracheophyta</taxon>
        <taxon>Spermatophyta</taxon>
        <taxon>Magnoliopsida</taxon>
        <taxon>eudicotyledons</taxon>
        <taxon>Gunneridae</taxon>
        <taxon>Pentapetalae</taxon>
        <taxon>rosids</taxon>
        <taxon>malvids</taxon>
        <taxon>Malvales</taxon>
        <taxon>Malvaceae</taxon>
        <taxon>Malvoideae</taxon>
        <taxon>Gossypium</taxon>
    </lineage>
</organism>
<feature type="region of interest" description="Disordered" evidence="1">
    <location>
        <begin position="1"/>
        <end position="36"/>
    </location>
</feature>
<evidence type="ECO:0000313" key="2">
    <source>
        <dbReference type="EMBL" id="KAA3467737.1"/>
    </source>
</evidence>
<keyword evidence="3" id="KW-1185">Reference proteome</keyword>
<dbReference type="AlphaFoldDB" id="A0A5B6VFF9"/>
<dbReference type="Proteomes" id="UP000325315">
    <property type="component" value="Unassembled WGS sequence"/>
</dbReference>
<accession>A0A5B6VFF9</accession>
<dbReference type="EMBL" id="SMMG02000007">
    <property type="protein sequence ID" value="KAA3467737.1"/>
    <property type="molecule type" value="Genomic_DNA"/>
</dbReference>
<reference evidence="3" key="1">
    <citation type="journal article" date="2019" name="Plant Biotechnol. J.">
        <title>Genome sequencing of the Australian wild diploid species Gossypium australe highlights disease resistance and delayed gland morphogenesis.</title>
        <authorList>
            <person name="Cai Y."/>
            <person name="Cai X."/>
            <person name="Wang Q."/>
            <person name="Wang P."/>
            <person name="Zhang Y."/>
            <person name="Cai C."/>
            <person name="Xu Y."/>
            <person name="Wang K."/>
            <person name="Zhou Z."/>
            <person name="Wang C."/>
            <person name="Geng S."/>
            <person name="Li B."/>
            <person name="Dong Q."/>
            <person name="Hou Y."/>
            <person name="Wang H."/>
            <person name="Ai P."/>
            <person name="Liu Z."/>
            <person name="Yi F."/>
            <person name="Sun M."/>
            <person name="An G."/>
            <person name="Cheng J."/>
            <person name="Zhang Y."/>
            <person name="Shi Q."/>
            <person name="Xie Y."/>
            <person name="Shi X."/>
            <person name="Chang Y."/>
            <person name="Huang F."/>
            <person name="Chen Y."/>
            <person name="Hong S."/>
            <person name="Mi L."/>
            <person name="Sun Q."/>
            <person name="Zhang L."/>
            <person name="Zhou B."/>
            <person name="Peng R."/>
            <person name="Zhang X."/>
            <person name="Liu F."/>
        </authorList>
    </citation>
    <scope>NUCLEOTIDE SEQUENCE [LARGE SCALE GENOMIC DNA]</scope>
    <source>
        <strain evidence="3">cv. PA1801</strain>
    </source>
</reference>
<keyword evidence="2" id="KW-0418">Kinase</keyword>
<dbReference type="OrthoDB" id="1000832at2759"/>
<name>A0A5B6VFF9_9ROSI</name>